<dbReference type="GO" id="GO:0008835">
    <property type="term" value="F:diaminohydroxyphosphoribosylaminopyrimidine deaminase activity"/>
    <property type="evidence" value="ECO:0007669"/>
    <property type="project" value="UniProtKB-EC"/>
</dbReference>
<dbReference type="InterPro" id="IPR002125">
    <property type="entry name" value="CMP_dCMP_dom"/>
</dbReference>
<dbReference type="CDD" id="cd01284">
    <property type="entry name" value="Riboflavin_deaminase-reductase"/>
    <property type="match status" value="1"/>
</dbReference>
<evidence type="ECO:0000256" key="6">
    <source>
        <dbReference type="ARBA" id="ARBA00022619"/>
    </source>
</evidence>
<dbReference type="InterPro" id="IPR024072">
    <property type="entry name" value="DHFR-like_dom_sf"/>
</dbReference>
<evidence type="ECO:0000256" key="14">
    <source>
        <dbReference type="PIRSR" id="PIRSR006769-1"/>
    </source>
</evidence>
<dbReference type="RefSeq" id="WP_100024593.1">
    <property type="nucleotide sequence ID" value="NZ_CP024699.1"/>
</dbReference>
<dbReference type="GO" id="GO:0008270">
    <property type="term" value="F:zinc ion binding"/>
    <property type="evidence" value="ECO:0007669"/>
    <property type="project" value="InterPro"/>
</dbReference>
<dbReference type="InterPro" id="IPR016193">
    <property type="entry name" value="Cytidine_deaminase-like"/>
</dbReference>
<comment type="pathway">
    <text evidence="3 13">Cofactor biosynthesis; riboflavin biosynthesis; 5-amino-6-(D-ribitylamino)uracil from GTP: step 3/4.</text>
</comment>
<evidence type="ECO:0000256" key="15">
    <source>
        <dbReference type="PIRSR" id="PIRSR006769-2"/>
    </source>
</evidence>
<evidence type="ECO:0000256" key="10">
    <source>
        <dbReference type="ARBA" id="ARBA00022857"/>
    </source>
</evidence>
<feature type="domain" description="CMP/dCMP-type deaminase" evidence="17">
    <location>
        <begin position="4"/>
        <end position="117"/>
    </location>
</feature>
<evidence type="ECO:0000256" key="16">
    <source>
        <dbReference type="PIRSR" id="PIRSR006769-3"/>
    </source>
</evidence>
<name>A0A2D3NUD7_9FUSO</name>
<feature type="binding site" evidence="15">
    <location>
        <position position="199"/>
    </location>
    <ligand>
        <name>NADP(+)</name>
        <dbReference type="ChEBI" id="CHEBI:58349"/>
    </ligand>
</feature>
<evidence type="ECO:0000256" key="9">
    <source>
        <dbReference type="ARBA" id="ARBA00022833"/>
    </source>
</evidence>
<feature type="binding site" evidence="15">
    <location>
        <position position="203"/>
    </location>
    <ligand>
        <name>substrate</name>
    </ligand>
</feature>
<proteinExistence type="inferred from homology"/>
<dbReference type="PROSITE" id="PS51747">
    <property type="entry name" value="CYT_DCMP_DEAMINASES_2"/>
    <property type="match status" value="1"/>
</dbReference>
<dbReference type="SUPFAM" id="SSF53927">
    <property type="entry name" value="Cytidine deaminase-like"/>
    <property type="match status" value="1"/>
</dbReference>
<comment type="catalytic activity">
    <reaction evidence="13">
        <text>2,5-diamino-6-hydroxy-4-(5-phosphoribosylamino)-pyrimidine + H2O + H(+) = 5-amino-6-(5-phospho-D-ribosylamino)uracil + NH4(+)</text>
        <dbReference type="Rhea" id="RHEA:21868"/>
        <dbReference type="ChEBI" id="CHEBI:15377"/>
        <dbReference type="ChEBI" id="CHEBI:15378"/>
        <dbReference type="ChEBI" id="CHEBI:28938"/>
        <dbReference type="ChEBI" id="CHEBI:58453"/>
        <dbReference type="ChEBI" id="CHEBI:58614"/>
        <dbReference type="EC" id="3.5.4.26"/>
    </reaction>
</comment>
<feature type="binding site" evidence="15">
    <location>
        <position position="207"/>
    </location>
    <ligand>
        <name>substrate</name>
    </ligand>
</feature>
<evidence type="ECO:0000313" key="19">
    <source>
        <dbReference type="Proteomes" id="UP000230056"/>
    </source>
</evidence>
<dbReference type="Gene3D" id="3.40.430.10">
    <property type="entry name" value="Dihydrofolate Reductase, subunit A"/>
    <property type="match status" value="1"/>
</dbReference>
<evidence type="ECO:0000313" key="18">
    <source>
        <dbReference type="EMBL" id="ATV59023.1"/>
    </source>
</evidence>
<dbReference type="FunFam" id="3.40.140.10:FF:000025">
    <property type="entry name" value="Riboflavin biosynthesis protein RibD"/>
    <property type="match status" value="1"/>
</dbReference>
<dbReference type="InterPro" id="IPR011549">
    <property type="entry name" value="RibD_C"/>
</dbReference>
<feature type="binding site" evidence="15">
    <location>
        <position position="210"/>
    </location>
    <ligand>
        <name>substrate</name>
    </ligand>
</feature>
<keyword evidence="6 13" id="KW-0686">Riboflavin biosynthesis</keyword>
<comment type="pathway">
    <text evidence="2 13">Cofactor biosynthesis; riboflavin biosynthesis; 5-amino-6-(D-ribitylamino)uracil from GTP: step 2/4.</text>
</comment>
<accession>A0A2D3NUD7</accession>
<comment type="catalytic activity">
    <reaction evidence="13">
        <text>5-amino-6-(5-phospho-D-ribitylamino)uracil + NADP(+) = 5-amino-6-(5-phospho-D-ribosylamino)uracil + NADPH + H(+)</text>
        <dbReference type="Rhea" id="RHEA:17845"/>
        <dbReference type="ChEBI" id="CHEBI:15378"/>
        <dbReference type="ChEBI" id="CHEBI:57783"/>
        <dbReference type="ChEBI" id="CHEBI:58349"/>
        <dbReference type="ChEBI" id="CHEBI:58421"/>
        <dbReference type="ChEBI" id="CHEBI:58453"/>
        <dbReference type="EC" id="1.1.1.193"/>
    </reaction>
</comment>
<dbReference type="InterPro" id="IPR016192">
    <property type="entry name" value="APOBEC/CMP_deaminase_Zn-bd"/>
</dbReference>
<evidence type="ECO:0000256" key="3">
    <source>
        <dbReference type="ARBA" id="ARBA00004910"/>
    </source>
</evidence>
<feature type="active site" description="Proton donor" evidence="14">
    <location>
        <position position="55"/>
    </location>
</feature>
<feature type="binding site" evidence="16">
    <location>
        <position position="87"/>
    </location>
    <ligand>
        <name>Zn(2+)</name>
        <dbReference type="ChEBI" id="CHEBI:29105"/>
        <note>catalytic</note>
    </ligand>
</feature>
<evidence type="ECO:0000256" key="1">
    <source>
        <dbReference type="ARBA" id="ARBA00002151"/>
    </source>
</evidence>
<dbReference type="GO" id="GO:0009231">
    <property type="term" value="P:riboflavin biosynthetic process"/>
    <property type="evidence" value="ECO:0007669"/>
    <property type="project" value="UniProtKB-UniPathway"/>
</dbReference>
<comment type="similarity">
    <text evidence="5 13">In the C-terminal section; belongs to the HTP reductase family.</text>
</comment>
<dbReference type="UniPathway" id="UPA00275">
    <property type="reaction ID" value="UER00401"/>
</dbReference>
<feature type="binding site" evidence="15">
    <location>
        <position position="157"/>
    </location>
    <ligand>
        <name>NADP(+)</name>
        <dbReference type="ChEBI" id="CHEBI:58349"/>
    </ligand>
</feature>
<comment type="function">
    <text evidence="1 13">Converts 2,5-diamino-6-(ribosylamino)-4(3h)-pyrimidinone 5'-phosphate into 5-amino-6-(ribosylamino)-2,4(1h,3h)-pyrimidinedione 5'-phosphate.</text>
</comment>
<dbReference type="PIRSF" id="PIRSF006769">
    <property type="entry name" value="RibD"/>
    <property type="match status" value="1"/>
</dbReference>
<feature type="binding site" evidence="16">
    <location>
        <position position="53"/>
    </location>
    <ligand>
        <name>Zn(2+)</name>
        <dbReference type="ChEBI" id="CHEBI:29105"/>
        <note>catalytic</note>
    </ligand>
</feature>
<dbReference type="InterPro" id="IPR002734">
    <property type="entry name" value="RibDG_C"/>
</dbReference>
<dbReference type="EC" id="1.1.1.193" evidence="13"/>
<gene>
    <name evidence="18" type="primary">ribD</name>
    <name evidence="18" type="ORF">CTM72_04195</name>
</gene>
<feature type="binding site" evidence="15">
    <location>
        <position position="300"/>
    </location>
    <ligand>
        <name>substrate</name>
    </ligand>
</feature>
<dbReference type="NCBIfam" id="TIGR00326">
    <property type="entry name" value="eubact_ribD"/>
    <property type="match status" value="1"/>
</dbReference>
<dbReference type="GO" id="GO:0008703">
    <property type="term" value="F:5-amino-6-(5-phosphoribosylamino)uracil reductase activity"/>
    <property type="evidence" value="ECO:0007669"/>
    <property type="project" value="UniProtKB-EC"/>
</dbReference>
<dbReference type="PANTHER" id="PTHR38011:SF7">
    <property type="entry name" value="2,5-DIAMINO-6-RIBOSYLAMINO-4(3H)-PYRIMIDINONE 5'-PHOSPHATE REDUCTASE"/>
    <property type="match status" value="1"/>
</dbReference>
<comment type="similarity">
    <text evidence="4 13">In the N-terminal section; belongs to the cytidine and deoxycytidylate deaminase family.</text>
</comment>
<keyword evidence="9 13" id="KW-0862">Zinc</keyword>
<keyword evidence="7 13" id="KW-0479">Metal-binding</keyword>
<feature type="binding site" evidence="15">
    <location>
        <position position="173"/>
    </location>
    <ligand>
        <name>NADP(+)</name>
        <dbReference type="ChEBI" id="CHEBI:58349"/>
    </ligand>
</feature>
<dbReference type="PANTHER" id="PTHR38011">
    <property type="entry name" value="DIHYDROFOLATE REDUCTASE FAMILY PROTEIN (AFU_ORTHOLOGUE AFUA_8G06820)"/>
    <property type="match status" value="1"/>
</dbReference>
<keyword evidence="10 13" id="KW-0521">NADP</keyword>
<feature type="binding site" evidence="15">
    <location>
        <position position="171"/>
    </location>
    <ligand>
        <name>substrate</name>
    </ligand>
</feature>
<feature type="binding site" evidence="15">
    <location>
        <position position="187"/>
    </location>
    <ligand>
        <name>substrate</name>
    </ligand>
</feature>
<evidence type="ECO:0000256" key="12">
    <source>
        <dbReference type="ARBA" id="ARBA00023268"/>
    </source>
</evidence>
<keyword evidence="12" id="KW-0511">Multifunctional enzyme</keyword>
<feature type="binding site" evidence="16">
    <location>
        <position position="78"/>
    </location>
    <ligand>
        <name>Zn(2+)</name>
        <dbReference type="ChEBI" id="CHEBI:29105"/>
        <note>catalytic</note>
    </ligand>
</feature>
<evidence type="ECO:0000256" key="5">
    <source>
        <dbReference type="ARBA" id="ARBA00007417"/>
    </source>
</evidence>
<evidence type="ECO:0000256" key="13">
    <source>
        <dbReference type="PIRNR" id="PIRNR006769"/>
    </source>
</evidence>
<organism evidence="18 19">
    <name type="scientific">Fusobacterium pseudoperiodonticum</name>
    <dbReference type="NCBI Taxonomy" id="2663009"/>
    <lineage>
        <taxon>Bacteria</taxon>
        <taxon>Fusobacteriati</taxon>
        <taxon>Fusobacteriota</taxon>
        <taxon>Fusobacteriia</taxon>
        <taxon>Fusobacteriales</taxon>
        <taxon>Fusobacteriaceae</taxon>
        <taxon>Fusobacterium</taxon>
    </lineage>
</organism>
<evidence type="ECO:0000256" key="4">
    <source>
        <dbReference type="ARBA" id="ARBA00005259"/>
    </source>
</evidence>
<dbReference type="InterPro" id="IPR050765">
    <property type="entry name" value="Riboflavin_Biosynth_HTPR"/>
</dbReference>
<dbReference type="InterPro" id="IPR004794">
    <property type="entry name" value="Eubact_RibD"/>
</dbReference>
<dbReference type="PROSITE" id="PS00903">
    <property type="entry name" value="CYT_DCMP_DEAMINASES_1"/>
    <property type="match status" value="1"/>
</dbReference>
<dbReference type="Proteomes" id="UP000230056">
    <property type="component" value="Chromosome"/>
</dbReference>
<dbReference type="GO" id="GO:0050661">
    <property type="term" value="F:NADP binding"/>
    <property type="evidence" value="ECO:0007669"/>
    <property type="project" value="InterPro"/>
</dbReference>
<evidence type="ECO:0000256" key="7">
    <source>
        <dbReference type="ARBA" id="ARBA00022723"/>
    </source>
</evidence>
<keyword evidence="8 13" id="KW-0378">Hydrolase</keyword>
<evidence type="ECO:0000259" key="17">
    <source>
        <dbReference type="PROSITE" id="PS51747"/>
    </source>
</evidence>
<sequence>MDKTVDEKFMARAIELAFRGLGGVNPNPLVGAVVVKDGKIIGEGWHKKYGGPHAEVWALNEAGEEAKGATIYVTLEPCSHQGKTPPCAKRIVEAGIKRCVIACIDPNPLVAGKGIKIIEDAGIKVDLGILEKEAKEVNKVFLKYIENKIPYLFLKCGITLDGKIATRSGKSKWITNELAREKVQFLRTKFSAIMVGINTVLKDNPSLDSRLDEEKFGIEKRNPFRVVVDPNLESPIDSKFLHFNDNKAIIVTSNDNRNLEKVKEYENLGTRLIYLEGKIFKMEDILKELGKLNIDSVLLEGGSGLISTAFKENVIDAGEIFIAPKIIGDNSSIPFISGFNFDSMEEVFKLSNPKFNIYGDNISIEFEKNK</sequence>
<protein>
    <recommendedName>
        <fullName evidence="13">Riboflavin biosynthesis protein RibD</fullName>
    </recommendedName>
    <domain>
        <recommendedName>
            <fullName evidence="13">Diaminohydroxyphosphoribosylaminopyrimidine deaminase</fullName>
            <shortName evidence="13">DRAP deaminase</shortName>
            <ecNumber evidence="13">3.5.4.26</ecNumber>
        </recommendedName>
        <alternativeName>
            <fullName evidence="13">Riboflavin-specific deaminase</fullName>
        </alternativeName>
    </domain>
    <domain>
        <recommendedName>
            <fullName evidence="13">5-amino-6-(5-phosphoribosylamino)uracil reductase</fullName>
            <ecNumber evidence="13">1.1.1.193</ecNumber>
        </recommendedName>
        <alternativeName>
            <fullName evidence="13">HTP reductase</fullName>
        </alternativeName>
    </domain>
</protein>
<reference evidence="18 19" key="1">
    <citation type="submission" date="2017-11" db="EMBL/GenBank/DDBJ databases">
        <title>Genome sequencing of Fusobacterium periodonticum KCOM 1261.</title>
        <authorList>
            <person name="Kook J.-K."/>
            <person name="Park S.-N."/>
            <person name="Lim Y.K."/>
        </authorList>
    </citation>
    <scope>NUCLEOTIDE SEQUENCE [LARGE SCALE GENOMIC DNA]</scope>
    <source>
        <strain evidence="18 19">KCOM 1261</strain>
    </source>
</reference>
<evidence type="ECO:0000256" key="8">
    <source>
        <dbReference type="ARBA" id="ARBA00022801"/>
    </source>
</evidence>
<evidence type="ECO:0000256" key="2">
    <source>
        <dbReference type="ARBA" id="ARBA00004882"/>
    </source>
</evidence>
<keyword evidence="11 13" id="KW-0560">Oxidoreductase</keyword>
<evidence type="ECO:0000256" key="11">
    <source>
        <dbReference type="ARBA" id="ARBA00023002"/>
    </source>
</evidence>
<comment type="cofactor">
    <cofactor evidence="13 16">
        <name>Zn(2+)</name>
        <dbReference type="ChEBI" id="CHEBI:29105"/>
    </cofactor>
    <text evidence="13 16">Binds 1 zinc ion.</text>
</comment>
<dbReference type="NCBIfam" id="TIGR00227">
    <property type="entry name" value="ribD_Cterm"/>
    <property type="match status" value="1"/>
</dbReference>
<dbReference type="Gene3D" id="3.40.140.10">
    <property type="entry name" value="Cytidine Deaminase, domain 2"/>
    <property type="match status" value="1"/>
</dbReference>
<dbReference type="EC" id="3.5.4.26" evidence="13"/>
<dbReference type="SUPFAM" id="SSF53597">
    <property type="entry name" value="Dihydrofolate reductase-like"/>
    <property type="match status" value="1"/>
</dbReference>
<dbReference type="Pfam" id="PF00383">
    <property type="entry name" value="dCMP_cyt_deam_1"/>
    <property type="match status" value="1"/>
</dbReference>
<dbReference type="EMBL" id="CP024699">
    <property type="protein sequence ID" value="ATV59023.1"/>
    <property type="molecule type" value="Genomic_DNA"/>
</dbReference>
<dbReference type="Pfam" id="PF01872">
    <property type="entry name" value="RibD_C"/>
    <property type="match status" value="1"/>
</dbReference>
<dbReference type="AlphaFoldDB" id="A0A2D3NUD7"/>